<reference evidence="4" key="1">
    <citation type="submission" date="2023-10" db="EMBL/GenBank/DDBJ databases">
        <authorList>
            <person name="Hackl T."/>
        </authorList>
    </citation>
    <scope>NUCLEOTIDE SEQUENCE</scope>
</reference>
<evidence type="ECO:0000259" key="3">
    <source>
        <dbReference type="Pfam" id="PF22893"/>
    </source>
</evidence>
<feature type="domain" description="Heterokaryon incompatibility" evidence="2">
    <location>
        <begin position="391"/>
        <end position="467"/>
    </location>
</feature>
<evidence type="ECO:0000259" key="2">
    <source>
        <dbReference type="Pfam" id="PF06985"/>
    </source>
</evidence>
<organism evidence="4 5">
    <name type="scientific">Anthostomella pinea</name>
    <dbReference type="NCBI Taxonomy" id="933095"/>
    <lineage>
        <taxon>Eukaryota</taxon>
        <taxon>Fungi</taxon>
        <taxon>Dikarya</taxon>
        <taxon>Ascomycota</taxon>
        <taxon>Pezizomycotina</taxon>
        <taxon>Sordariomycetes</taxon>
        <taxon>Xylariomycetidae</taxon>
        <taxon>Xylariales</taxon>
        <taxon>Xylariaceae</taxon>
        <taxon>Anthostomella</taxon>
    </lineage>
</organism>
<protein>
    <submittedName>
        <fullName evidence="4">Uu.00g117030.m01.CDS01</fullName>
    </submittedName>
</protein>
<feature type="coiled-coil region" evidence="1">
    <location>
        <begin position="143"/>
        <end position="177"/>
    </location>
</feature>
<dbReference type="PANTHER" id="PTHR38886">
    <property type="entry name" value="SESA DOMAIN-CONTAINING PROTEIN"/>
    <property type="match status" value="1"/>
</dbReference>
<accession>A0AAI8VG42</accession>
<gene>
    <name evidence="4" type="ORF">KHLLAP_LOCUS4777</name>
</gene>
<dbReference type="EMBL" id="CAUWAG010000006">
    <property type="protein sequence ID" value="CAJ2504309.1"/>
    <property type="molecule type" value="Genomic_DNA"/>
</dbReference>
<dbReference type="Pfam" id="PF22893">
    <property type="entry name" value="ULD_2"/>
    <property type="match status" value="1"/>
</dbReference>
<name>A0AAI8VG42_9PEZI</name>
<evidence type="ECO:0000313" key="4">
    <source>
        <dbReference type="EMBL" id="CAJ2504309.1"/>
    </source>
</evidence>
<dbReference type="PANTHER" id="PTHR38886:SF1">
    <property type="entry name" value="NACHT-NTPASE AND P-LOOP NTPASES N-TERMINAL DOMAIN-CONTAINING PROTEIN"/>
    <property type="match status" value="1"/>
</dbReference>
<dbReference type="Proteomes" id="UP001295740">
    <property type="component" value="Unassembled WGS sequence"/>
</dbReference>
<sequence>MPVPFGVSVGDFISGLELIHDIIKCLKDSTGAKAQYRGIIAALKSLETALTQARNVSAQLEDERSIEEIVRRSEESIRLFVGKVNKYHHALGHEHVKQWKACLRKIQWQLYSKEDVAGFQHEIRSHVAALSVVMISLSHNTTVQASQHNLQVHAQTANELQQQRRQLNQLSESQSRMSTSLAVLGRTFEQLMYGIAMMSIILCSQLRLLMERLPSRIDLRLAYFTDAHGNPFIIDPNLTLTWRTFHSLLYDNFANRPGLHRVRRGLFRLHDRFARSELDASQPFISAFRPGRYIDMSILFQASEVETEACPRCGNSKAPGNTREHTCSQCGLWYKRFLDYDHTPMVPLDEQSQGAPITKEFRVLDITPGPDSPTTINGVLRIVSLHDEPDYITLSYIRDDSAKASVVEINGKNVQVTDKLYAALRALRSQNQSTMWIGALCINQQDLEEMCEQMNMMETIYETATHMMER</sequence>
<comment type="caution">
    <text evidence="4">The sequence shown here is derived from an EMBL/GenBank/DDBJ whole genome shotgun (WGS) entry which is preliminary data.</text>
</comment>
<dbReference type="AlphaFoldDB" id="A0AAI8VG42"/>
<keyword evidence="5" id="KW-1185">Reference proteome</keyword>
<feature type="domain" description="Ubiquitin-like" evidence="3">
    <location>
        <begin position="223"/>
        <end position="301"/>
    </location>
</feature>
<dbReference type="InterPro" id="IPR010730">
    <property type="entry name" value="HET"/>
</dbReference>
<proteinExistence type="predicted"/>
<dbReference type="Pfam" id="PF06985">
    <property type="entry name" value="HET"/>
    <property type="match status" value="1"/>
</dbReference>
<dbReference type="InterPro" id="IPR054464">
    <property type="entry name" value="ULD_fung"/>
</dbReference>
<evidence type="ECO:0000313" key="5">
    <source>
        <dbReference type="Proteomes" id="UP001295740"/>
    </source>
</evidence>
<keyword evidence="1" id="KW-0175">Coiled coil</keyword>
<evidence type="ECO:0000256" key="1">
    <source>
        <dbReference type="SAM" id="Coils"/>
    </source>
</evidence>